<reference evidence="2" key="1">
    <citation type="submission" date="2018-12" db="EMBL/GenBank/DDBJ databases">
        <title>Complete genome sequence of Paenibacillus sp. MBLB1234.</title>
        <authorList>
            <person name="Nam Y.-D."/>
            <person name="Kang J."/>
            <person name="Chung W.-H."/>
            <person name="Park Y.S."/>
        </authorList>
    </citation>
    <scope>NUCLEOTIDE SEQUENCE [LARGE SCALE GENOMIC DNA]</scope>
    <source>
        <strain evidence="2">MBLB1234</strain>
    </source>
</reference>
<dbReference type="AlphaFoldDB" id="A0A3S9V6A9"/>
<dbReference type="EMBL" id="CP034346">
    <property type="protein sequence ID" value="AZS18068.1"/>
    <property type="molecule type" value="Genomic_DNA"/>
</dbReference>
<dbReference type="InterPro" id="IPR022385">
    <property type="entry name" value="Rhs_assc_core"/>
</dbReference>
<evidence type="ECO:0000313" key="2">
    <source>
        <dbReference type="Proteomes" id="UP000270678"/>
    </source>
</evidence>
<proteinExistence type="predicted"/>
<keyword evidence="2" id="KW-1185">Reference proteome</keyword>
<dbReference type="OrthoDB" id="9816549at2"/>
<evidence type="ECO:0000313" key="1">
    <source>
        <dbReference type="EMBL" id="AZS18068.1"/>
    </source>
</evidence>
<dbReference type="Gene3D" id="2.180.10.10">
    <property type="entry name" value="RHS repeat-associated core"/>
    <property type="match status" value="1"/>
</dbReference>
<dbReference type="NCBIfam" id="TIGR03696">
    <property type="entry name" value="Rhs_assc_core"/>
    <property type="match status" value="1"/>
</dbReference>
<sequence length="88" mass="10214">MDNSTPPSNRLAMNFGYRGYVNEGNGLYFAQARYYNPEIGWFVSEDTYKGDVWSLQSLNWYVYVENNPVRYVDPSGYFPNPYIGTSKT</sequence>
<dbReference type="Proteomes" id="UP000270678">
    <property type="component" value="Chromosome"/>
</dbReference>
<accession>A0A3S9V6A9</accession>
<dbReference type="KEGG" id="plut:EI981_01015"/>
<name>A0A3S9V6A9_9BACL</name>
<gene>
    <name evidence="1" type="ORF">EI981_01015</name>
</gene>
<evidence type="ECO:0008006" key="3">
    <source>
        <dbReference type="Google" id="ProtNLM"/>
    </source>
</evidence>
<organism evidence="1 2">
    <name type="scientific">Paenibacillus lutimineralis</name>
    <dbReference type="NCBI Taxonomy" id="2707005"/>
    <lineage>
        <taxon>Bacteria</taxon>
        <taxon>Bacillati</taxon>
        <taxon>Bacillota</taxon>
        <taxon>Bacilli</taxon>
        <taxon>Bacillales</taxon>
        <taxon>Paenibacillaceae</taxon>
        <taxon>Paenibacillus</taxon>
    </lineage>
</organism>
<protein>
    <recommendedName>
        <fullName evidence="3">RHS repeat-associated core domain-containing protein</fullName>
    </recommendedName>
</protein>